<evidence type="ECO:0000256" key="6">
    <source>
        <dbReference type="ARBA" id="ARBA00022692"/>
    </source>
</evidence>
<evidence type="ECO:0000256" key="8">
    <source>
        <dbReference type="ARBA" id="ARBA00022765"/>
    </source>
</evidence>
<keyword evidence="13" id="KW-0564">Palmitate</keyword>
<evidence type="ECO:0000256" key="23">
    <source>
        <dbReference type="ARBA" id="ARBA00036239"/>
    </source>
</evidence>
<keyword evidence="9" id="KW-0067">ATP-binding</keyword>
<evidence type="ECO:0000256" key="25">
    <source>
        <dbReference type="ARBA" id="ARBA00067115"/>
    </source>
</evidence>
<dbReference type="PANTHER" id="PTHR10125">
    <property type="entry name" value="P2X PURINOCEPTOR"/>
    <property type="match status" value="1"/>
</dbReference>
<keyword evidence="12 27" id="KW-0472">Membrane</keyword>
<evidence type="ECO:0000256" key="5">
    <source>
        <dbReference type="ARBA" id="ARBA00022553"/>
    </source>
</evidence>
<dbReference type="AlphaFoldDB" id="L9KRY3"/>
<evidence type="ECO:0000256" key="16">
    <source>
        <dbReference type="ARBA" id="ARBA00023180"/>
    </source>
</evidence>
<evidence type="ECO:0000256" key="19">
    <source>
        <dbReference type="ARBA" id="ARBA00023303"/>
    </source>
</evidence>
<keyword evidence="16" id="KW-0325">Glycoprotein</keyword>
<keyword evidence="10 27" id="KW-1133">Transmembrane helix</keyword>
<dbReference type="GO" id="GO:0032060">
    <property type="term" value="P:bleb assembly"/>
    <property type="evidence" value="ECO:0007669"/>
    <property type="project" value="UniProtKB-ARBA"/>
</dbReference>
<reference evidence="30" key="2">
    <citation type="journal article" date="2013" name="Nat. Commun.">
        <title>Genome of the Chinese tree shrew.</title>
        <authorList>
            <person name="Fan Y."/>
            <person name="Huang Z.Y."/>
            <person name="Cao C.C."/>
            <person name="Chen C.S."/>
            <person name="Chen Y.X."/>
            <person name="Fan D.D."/>
            <person name="He J."/>
            <person name="Hou H.L."/>
            <person name="Hu L."/>
            <person name="Hu X.T."/>
            <person name="Jiang X.T."/>
            <person name="Lai R."/>
            <person name="Lang Y.S."/>
            <person name="Liang B."/>
            <person name="Liao S.G."/>
            <person name="Mu D."/>
            <person name="Ma Y.Y."/>
            <person name="Niu Y.Y."/>
            <person name="Sun X.Q."/>
            <person name="Xia J.Q."/>
            <person name="Xiao J."/>
            <person name="Xiong Z.Q."/>
            <person name="Xu L."/>
            <person name="Yang L."/>
            <person name="Zhang Y."/>
            <person name="Zhao W."/>
            <person name="Zhao X.D."/>
            <person name="Zheng Y.T."/>
            <person name="Zhou J.M."/>
            <person name="Zhu Y.B."/>
            <person name="Zhang G.J."/>
            <person name="Wang J."/>
            <person name="Yao Y.G."/>
        </authorList>
    </citation>
    <scope>NUCLEOTIDE SEQUENCE [LARGE SCALE GENOMIC DNA]</scope>
</reference>
<evidence type="ECO:0000256" key="12">
    <source>
        <dbReference type="ARBA" id="ARBA00023136"/>
    </source>
</evidence>
<dbReference type="GO" id="GO:0032731">
    <property type="term" value="P:positive regulation of interleukin-1 beta production"/>
    <property type="evidence" value="ECO:0007669"/>
    <property type="project" value="UniProtKB-ARBA"/>
</dbReference>
<comment type="catalytic activity">
    <reaction evidence="23">
        <text>Na(+)(in) = Na(+)(out)</text>
        <dbReference type="Rhea" id="RHEA:34963"/>
        <dbReference type="ChEBI" id="CHEBI:29101"/>
    </reaction>
</comment>
<evidence type="ECO:0000256" key="9">
    <source>
        <dbReference type="ARBA" id="ARBA00022840"/>
    </source>
</evidence>
<name>L9KRY3_TUPCH</name>
<evidence type="ECO:0000313" key="29">
    <source>
        <dbReference type="EMBL" id="ELW65521.1"/>
    </source>
</evidence>
<dbReference type="STRING" id="246437.L9KRY3"/>
<evidence type="ECO:0000256" key="10">
    <source>
        <dbReference type="ARBA" id="ARBA00022989"/>
    </source>
</evidence>
<comment type="similarity">
    <text evidence="2">Belongs to the P2X receptor family.</text>
</comment>
<dbReference type="GO" id="GO:0001614">
    <property type="term" value="F:purinergic nucleotide receptor activity"/>
    <property type="evidence" value="ECO:0007669"/>
    <property type="project" value="InterPro"/>
</dbReference>
<dbReference type="GO" id="GO:0005524">
    <property type="term" value="F:ATP binding"/>
    <property type="evidence" value="ECO:0007669"/>
    <property type="project" value="UniProtKB-KW"/>
</dbReference>
<dbReference type="Gene3D" id="1.10.287.940">
    <property type="entry name" value="atp-gated p2x4 ion channel"/>
    <property type="match status" value="2"/>
</dbReference>
<dbReference type="GO" id="GO:0051130">
    <property type="term" value="P:positive regulation of cellular component organization"/>
    <property type="evidence" value="ECO:0007669"/>
    <property type="project" value="UniProtKB-ARBA"/>
</dbReference>
<dbReference type="Proteomes" id="UP000011518">
    <property type="component" value="Unassembled WGS sequence"/>
</dbReference>
<evidence type="ECO:0000256" key="27">
    <source>
        <dbReference type="SAM" id="Phobius"/>
    </source>
</evidence>
<dbReference type="InterPro" id="IPR003050">
    <property type="entry name" value="P2X7_purinoceptor"/>
</dbReference>
<dbReference type="NCBIfam" id="TIGR00863">
    <property type="entry name" value="P2X"/>
    <property type="match status" value="2"/>
</dbReference>
<feature type="domain" description="P2X purinoreceptor 7 intracellular" evidence="28">
    <location>
        <begin position="404"/>
        <end position="435"/>
    </location>
</feature>
<evidence type="ECO:0000256" key="24">
    <source>
        <dbReference type="ARBA" id="ARBA00036634"/>
    </source>
</evidence>
<keyword evidence="8" id="KW-0013">ADP-ribosylation</keyword>
<dbReference type="FunCoup" id="L9KRY3">
    <property type="interactions" value="660"/>
</dbReference>
<evidence type="ECO:0000256" key="7">
    <source>
        <dbReference type="ARBA" id="ARBA00022741"/>
    </source>
</evidence>
<evidence type="ECO:0000256" key="26">
    <source>
        <dbReference type="ARBA" id="ARBA00080202"/>
    </source>
</evidence>
<evidence type="ECO:0000259" key="28">
    <source>
        <dbReference type="Pfam" id="PF20478"/>
    </source>
</evidence>
<dbReference type="EMBL" id="KB320685">
    <property type="protein sequence ID" value="ELW65521.1"/>
    <property type="molecule type" value="Genomic_DNA"/>
</dbReference>
<evidence type="ECO:0000256" key="1">
    <source>
        <dbReference type="ARBA" id="ARBA00004651"/>
    </source>
</evidence>
<dbReference type="GO" id="GO:0051503">
    <property type="term" value="P:adenine nucleotide transport"/>
    <property type="evidence" value="ECO:0007669"/>
    <property type="project" value="UniProtKB-ARBA"/>
</dbReference>
<dbReference type="GO" id="GO:0015711">
    <property type="term" value="P:organic anion transport"/>
    <property type="evidence" value="ECO:0007669"/>
    <property type="project" value="UniProtKB-ARBA"/>
</dbReference>
<feature type="transmembrane region" description="Helical" evidence="27">
    <location>
        <begin position="337"/>
        <end position="359"/>
    </location>
</feature>
<keyword evidence="6 27" id="KW-0812">Transmembrane</keyword>
<evidence type="ECO:0000256" key="11">
    <source>
        <dbReference type="ARBA" id="ARBA00023065"/>
    </source>
</evidence>
<comment type="catalytic activity">
    <reaction evidence="22">
        <text>K(+)(in) = K(+)(out)</text>
        <dbReference type="Rhea" id="RHEA:29463"/>
        <dbReference type="ChEBI" id="CHEBI:29103"/>
    </reaction>
</comment>
<keyword evidence="5" id="KW-0597">Phosphoprotein</keyword>
<dbReference type="GO" id="GO:0046931">
    <property type="term" value="P:pore complex assembly"/>
    <property type="evidence" value="ECO:0007669"/>
    <property type="project" value="UniProtKB-ARBA"/>
</dbReference>
<dbReference type="GO" id="GO:1903530">
    <property type="term" value="P:regulation of secretion by cell"/>
    <property type="evidence" value="ECO:0007669"/>
    <property type="project" value="UniProtKB-ARBA"/>
</dbReference>
<feature type="transmembrane region" description="Helical" evidence="27">
    <location>
        <begin position="51"/>
        <end position="70"/>
    </location>
</feature>
<dbReference type="GO" id="GO:0098794">
    <property type="term" value="C:postsynapse"/>
    <property type="evidence" value="ECO:0007669"/>
    <property type="project" value="GOC"/>
</dbReference>
<dbReference type="FunFam" id="2.60.490.10:FF:000002">
    <property type="entry name" value="P2X purinoceptor"/>
    <property type="match status" value="1"/>
</dbReference>
<evidence type="ECO:0000256" key="2">
    <source>
        <dbReference type="ARBA" id="ARBA00009848"/>
    </source>
</evidence>
<keyword evidence="11" id="KW-0406">Ion transport</keyword>
<dbReference type="Gene3D" id="2.60.490.10">
    <property type="entry name" value="atp-gated p2x4 ion channel domain"/>
    <property type="match status" value="3"/>
</dbReference>
<proteinExistence type="inferred from homology"/>
<dbReference type="FunFam" id="2.60.490.10:FF:000001">
    <property type="entry name" value="P2X purinoceptor"/>
    <property type="match status" value="1"/>
</dbReference>
<evidence type="ECO:0000256" key="14">
    <source>
        <dbReference type="ARBA" id="ARBA00023157"/>
    </source>
</evidence>
<dbReference type="PANTHER" id="PTHR10125:SF18">
    <property type="entry name" value="P2X PURINOCEPTOR 4"/>
    <property type="match status" value="1"/>
</dbReference>
<keyword evidence="4" id="KW-1003">Cell membrane</keyword>
<comment type="catalytic activity">
    <reaction evidence="24">
        <text>Ca(2+)(in) = Ca(2+)(out)</text>
        <dbReference type="Rhea" id="RHEA:29671"/>
        <dbReference type="ChEBI" id="CHEBI:29108"/>
    </reaction>
</comment>
<sequence>MPACCNWNDVFQYETNKVTRIQSMNYGTIKWVCHMIVFSYVSIWIGTLKNLFIVGTFIYICFALMSDKLYQRKEPVISSVHTKVKGIAEVKEIVENGVKSARSIFDTADYTFPLQGNSFFVMTNFLKTEGQEQGLCPEVRRAGLACGTGGVQTGRCAAYKGNQKTCEVSAWCPIEAAQEAPRPALLNSAENFTVLIKNNIDFPGHNYTTRNILPGLNITCTFHKTHNPLCPIFRLGDLFRETGDNFSDVAIQGGIMGIEIYWDCNLDRWFHHCRPKYSFRRLDDKSTNESLYPGYNFRYAKYYRENNVEKRTLIKVFGIRFDILVFGTGGKFDIIQLVVYVGSTLSYFGLATVFIDFLINTYSSNCCRSHVYPCCKCCEPCAANEYYYRKKCESVMESKPTLKYVSFVDESNIWMVDQQLLGKSLQDVKGQEVPSLVWTSCGMPALQGPGSSQKSLRSPRPSGVGVSHVTPTRLRWVFVWEKGYQEVDSVVSSVTTKAKGVAVTNSSKLGFRIWDVADYVIPPQGYQEVDSVVSSVTTKAKGVAVTNSSKLGFRIWDVADYVIPPQEENSLFIMTNLIVTLNQTQSTCPEIPDKTTVCNTDASCKAGFTGTHSNGELTGRCVPFNGSVKTCEVRAWCPVEDDSHVPEPAFLKAAENFTLLVKNNIWYPKFNFSKRNILPNITTAYLKSCIYDAETDPFCPIFRLGKIVEYAGHSFQDMAVEGGVMGIQIHWDCNLDRAAALCLPRYSFRRLDTRDTDHNVSPGYNFRFAKYYRDLGGREQRTLIKAYGIRFDIIVFGKAGKFDIIPTMINIGSGLALLGVATVLCDIVVLYCMKKRFYYREKKYKYVEDYEQGLGGESDQ</sequence>
<dbReference type="Pfam" id="PF00864">
    <property type="entry name" value="P2X_receptor"/>
    <property type="match status" value="2"/>
</dbReference>
<dbReference type="InterPro" id="IPR053792">
    <property type="entry name" value="P2X_RECEPTOR_CS"/>
</dbReference>
<dbReference type="GO" id="GO:0033198">
    <property type="term" value="P:response to ATP"/>
    <property type="evidence" value="ECO:0007669"/>
    <property type="project" value="InterPro"/>
</dbReference>
<dbReference type="InParanoid" id="L9KRY3"/>
<protein>
    <recommendedName>
        <fullName evidence="25">P2X purinoceptor 7</fullName>
    </recommendedName>
    <alternativeName>
        <fullName evidence="20">ATP receptor</fullName>
    </alternativeName>
    <alternativeName>
        <fullName evidence="26">P2Z receptor</fullName>
    </alternativeName>
    <alternativeName>
        <fullName evidence="21">Purinergic receptor</fullName>
    </alternativeName>
</protein>
<evidence type="ECO:0000313" key="30">
    <source>
        <dbReference type="Proteomes" id="UP000011518"/>
    </source>
</evidence>
<keyword evidence="19" id="KW-0407">Ion channel</keyword>
<evidence type="ECO:0000256" key="4">
    <source>
        <dbReference type="ARBA" id="ARBA00022475"/>
    </source>
</evidence>
<accession>L9KRY3</accession>
<reference evidence="30" key="1">
    <citation type="submission" date="2012-07" db="EMBL/GenBank/DDBJ databases">
        <title>Genome of the Chinese tree shrew, a rising model animal genetically related to primates.</title>
        <authorList>
            <person name="Zhang G."/>
            <person name="Fan Y."/>
            <person name="Yao Y."/>
            <person name="Huang Z."/>
        </authorList>
    </citation>
    <scope>NUCLEOTIDE SEQUENCE [LARGE SCALE GENOMIC DNA]</scope>
</reference>
<dbReference type="GO" id="GO:0051899">
    <property type="term" value="P:membrane depolarization"/>
    <property type="evidence" value="ECO:0007669"/>
    <property type="project" value="UniProtKB-ARBA"/>
</dbReference>
<evidence type="ECO:0000256" key="17">
    <source>
        <dbReference type="ARBA" id="ARBA00023286"/>
    </source>
</evidence>
<dbReference type="Pfam" id="PF20478">
    <property type="entry name" value="P2RX7_C"/>
    <property type="match status" value="1"/>
</dbReference>
<keyword evidence="3" id="KW-0813">Transport</keyword>
<evidence type="ECO:0000256" key="20">
    <source>
        <dbReference type="ARBA" id="ARBA00031974"/>
    </source>
</evidence>
<dbReference type="InterPro" id="IPR059116">
    <property type="entry name" value="P2X_receptor"/>
</dbReference>
<keyword evidence="18" id="KW-0449">Lipoprotein</keyword>
<keyword evidence="15" id="KW-0675">Receptor</keyword>
<keyword evidence="17" id="KW-1071">Ligand-gated ion channel</keyword>
<evidence type="ECO:0000256" key="21">
    <source>
        <dbReference type="ARBA" id="ARBA00033052"/>
    </source>
</evidence>
<dbReference type="InterPro" id="IPR027309">
    <property type="entry name" value="P2X_extracellular_dom_sf"/>
</dbReference>
<dbReference type="PRINTS" id="PR01314">
    <property type="entry name" value="P2X7RECEPTOR"/>
</dbReference>
<keyword evidence="7" id="KW-0547">Nucleotide-binding</keyword>
<dbReference type="GO" id="GO:0070588">
    <property type="term" value="P:calcium ion transmembrane transport"/>
    <property type="evidence" value="ECO:0007669"/>
    <property type="project" value="TreeGrafter"/>
</dbReference>
<dbReference type="PROSITE" id="PS01212">
    <property type="entry name" value="P2X_RECEPTOR"/>
    <property type="match status" value="2"/>
</dbReference>
<evidence type="ECO:0000256" key="18">
    <source>
        <dbReference type="ARBA" id="ARBA00023288"/>
    </source>
</evidence>
<evidence type="ECO:0000256" key="15">
    <source>
        <dbReference type="ARBA" id="ARBA00023170"/>
    </source>
</evidence>
<evidence type="ECO:0000256" key="3">
    <source>
        <dbReference type="ARBA" id="ARBA00022448"/>
    </source>
</evidence>
<organism evidence="29 30">
    <name type="scientific">Tupaia chinensis</name>
    <name type="common">Chinese tree shrew</name>
    <name type="synonym">Tupaia belangeri chinensis</name>
    <dbReference type="NCBI Taxonomy" id="246437"/>
    <lineage>
        <taxon>Eukaryota</taxon>
        <taxon>Metazoa</taxon>
        <taxon>Chordata</taxon>
        <taxon>Craniata</taxon>
        <taxon>Vertebrata</taxon>
        <taxon>Euteleostomi</taxon>
        <taxon>Mammalia</taxon>
        <taxon>Eutheria</taxon>
        <taxon>Euarchontoglires</taxon>
        <taxon>Scandentia</taxon>
        <taxon>Tupaiidae</taxon>
        <taxon>Tupaia</taxon>
    </lineage>
</organism>
<dbReference type="GO" id="GO:0097191">
    <property type="term" value="P:extrinsic apoptotic signaling pathway"/>
    <property type="evidence" value="ECO:0007669"/>
    <property type="project" value="UniProtKB-ARBA"/>
</dbReference>
<dbReference type="InterPro" id="IPR046815">
    <property type="entry name" value="P2RX7_C"/>
</dbReference>
<gene>
    <name evidence="29" type="ORF">TREES_T100008961</name>
</gene>
<evidence type="ECO:0000256" key="13">
    <source>
        <dbReference type="ARBA" id="ARBA00023139"/>
    </source>
</evidence>
<feature type="transmembrane region" description="Helical" evidence="27">
    <location>
        <begin position="811"/>
        <end position="833"/>
    </location>
</feature>
<dbReference type="GO" id="GO:0005886">
    <property type="term" value="C:plasma membrane"/>
    <property type="evidence" value="ECO:0007669"/>
    <property type="project" value="UniProtKB-SubCell"/>
</dbReference>
<dbReference type="InterPro" id="IPR001429">
    <property type="entry name" value="P2X_purnocptor"/>
</dbReference>
<keyword evidence="30" id="KW-1185">Reference proteome</keyword>
<dbReference type="FunFam" id="1.10.287.940:FF:000010">
    <property type="entry name" value="P2X receptor E"/>
    <property type="match status" value="1"/>
</dbReference>
<keyword evidence="14" id="KW-1015">Disulfide bond</keyword>
<dbReference type="GO" id="GO:0004931">
    <property type="term" value="F:extracellularly ATP-gated monoatomic cation channel activity"/>
    <property type="evidence" value="ECO:0007669"/>
    <property type="project" value="InterPro"/>
</dbReference>
<dbReference type="PRINTS" id="PR01307">
    <property type="entry name" value="P2XRECEPTOR"/>
</dbReference>
<comment type="subcellular location">
    <subcellularLocation>
        <location evidence="1">Cell membrane</location>
        <topology evidence="1">Multi-pass membrane protein</topology>
    </subcellularLocation>
</comment>
<evidence type="ECO:0000256" key="22">
    <source>
        <dbReference type="ARBA" id="ARBA00034430"/>
    </source>
</evidence>